<sequence>MALPLLLTRLKVVHQRRVISGLTIYIRSSLFTTFWQRRFPLLL</sequence>
<keyword evidence="2" id="KW-1185">Reference proteome</keyword>
<protein>
    <submittedName>
        <fullName evidence="1">Uncharacterized protein</fullName>
    </submittedName>
</protein>
<dbReference type="Proteomes" id="UP000183567">
    <property type="component" value="Unassembled WGS sequence"/>
</dbReference>
<comment type="caution">
    <text evidence="1">The sequence shown here is derived from an EMBL/GenBank/DDBJ whole genome shotgun (WGS) entry which is preliminary data.</text>
</comment>
<name>A0A1J8R326_9AGAM</name>
<accession>A0A1J8R326</accession>
<dbReference type="EMBL" id="LVVM01001555">
    <property type="protein sequence ID" value="OJA18308.1"/>
    <property type="molecule type" value="Genomic_DNA"/>
</dbReference>
<evidence type="ECO:0000313" key="2">
    <source>
        <dbReference type="Proteomes" id="UP000183567"/>
    </source>
</evidence>
<evidence type="ECO:0000313" key="1">
    <source>
        <dbReference type="EMBL" id="OJA18308.1"/>
    </source>
</evidence>
<proteinExistence type="predicted"/>
<dbReference type="AlphaFoldDB" id="A0A1J8R326"/>
<feature type="non-terminal residue" evidence="1">
    <location>
        <position position="43"/>
    </location>
</feature>
<organism evidence="1 2">
    <name type="scientific">Rhizopogon vesiculosus</name>
    <dbReference type="NCBI Taxonomy" id="180088"/>
    <lineage>
        <taxon>Eukaryota</taxon>
        <taxon>Fungi</taxon>
        <taxon>Dikarya</taxon>
        <taxon>Basidiomycota</taxon>
        <taxon>Agaricomycotina</taxon>
        <taxon>Agaricomycetes</taxon>
        <taxon>Agaricomycetidae</taxon>
        <taxon>Boletales</taxon>
        <taxon>Suillineae</taxon>
        <taxon>Rhizopogonaceae</taxon>
        <taxon>Rhizopogon</taxon>
    </lineage>
</organism>
<gene>
    <name evidence="1" type="ORF">AZE42_14152</name>
</gene>
<reference evidence="1 2" key="1">
    <citation type="submission" date="2016-03" db="EMBL/GenBank/DDBJ databases">
        <title>Comparative genomics of the ectomycorrhizal sister species Rhizopogon vinicolor and Rhizopogon vesiculosus (Basidiomycota: Boletales) reveals a divergence of the mating type B locus.</title>
        <authorList>
            <person name="Mujic A.B."/>
            <person name="Kuo A."/>
            <person name="Tritt A."/>
            <person name="Lipzen A."/>
            <person name="Chen C."/>
            <person name="Johnson J."/>
            <person name="Sharma A."/>
            <person name="Barry K."/>
            <person name="Grigoriev I.V."/>
            <person name="Spatafora J.W."/>
        </authorList>
    </citation>
    <scope>NUCLEOTIDE SEQUENCE [LARGE SCALE GENOMIC DNA]</scope>
    <source>
        <strain evidence="1 2">AM-OR11-056</strain>
    </source>
</reference>